<evidence type="ECO:0000313" key="6">
    <source>
        <dbReference type="EMBL" id="QTH64149.1"/>
    </source>
</evidence>
<dbReference type="EMBL" id="CP072110">
    <property type="protein sequence ID" value="QTH64149.1"/>
    <property type="molecule type" value="Genomic_DNA"/>
</dbReference>
<evidence type="ECO:0000259" key="5">
    <source>
        <dbReference type="PROSITE" id="PS50109"/>
    </source>
</evidence>
<feature type="transmembrane region" description="Helical" evidence="4">
    <location>
        <begin position="50"/>
        <end position="68"/>
    </location>
</feature>
<accession>A0A975DCC8</accession>
<dbReference type="InterPro" id="IPR004358">
    <property type="entry name" value="Sig_transdc_His_kin-like_C"/>
</dbReference>
<dbReference type="Gene3D" id="3.30.565.10">
    <property type="entry name" value="Histidine kinase-like ATPase, C-terminal domain"/>
    <property type="match status" value="1"/>
</dbReference>
<sequence length="394" mass="44175">MENRYRVNSILAGNLTLVVIIAATIGFFVVNEGQGSEGFEISLTTKALSLMVILTFQMLFLIISISWIKLNSDEELKRILSDIESKDDIAERPRIQIDENYSKENKELISAFNRNLDNYCYTFQQTNMALQAVRKELNFIKEKQEDIIETEKMASLGRLVAGVAHEINTPLGIAVTGMTHLKTQKVKTDGLLESGKITANDLKSFLKEAEKSIDLVLNQVYIAADLIKNFKQVAVDQSAPVTREIELSEYIEKVLSTLRPIFKKTPFKLVPEELEVQHVLTCPGALSQVITILIQNALHHAFEGRSVGFVYVLYKVEDNKVLITIRDDGVGVPISQRKKIFEPFFTTKRGHGGSGLGLSLAYNICKEVLKGKLYFLSNDLGGSDFVIEIPVERD</sequence>
<dbReference type="Pfam" id="PF02518">
    <property type="entry name" value="HATPase_c"/>
    <property type="match status" value="1"/>
</dbReference>
<dbReference type="InterPro" id="IPR003594">
    <property type="entry name" value="HATPase_dom"/>
</dbReference>
<evidence type="ECO:0000256" key="2">
    <source>
        <dbReference type="ARBA" id="ARBA00012438"/>
    </source>
</evidence>
<dbReference type="SMART" id="SM00387">
    <property type="entry name" value="HATPase_c"/>
    <property type="match status" value="1"/>
</dbReference>
<evidence type="ECO:0000256" key="4">
    <source>
        <dbReference type="SAM" id="Phobius"/>
    </source>
</evidence>
<dbReference type="AlphaFoldDB" id="A0A975DCC8"/>
<proteinExistence type="predicted"/>
<evidence type="ECO:0000256" key="1">
    <source>
        <dbReference type="ARBA" id="ARBA00000085"/>
    </source>
</evidence>
<dbReference type="InterPro" id="IPR003661">
    <property type="entry name" value="HisK_dim/P_dom"/>
</dbReference>
<feature type="domain" description="Histidine kinase" evidence="5">
    <location>
        <begin position="162"/>
        <end position="393"/>
    </location>
</feature>
<dbReference type="PRINTS" id="PR00344">
    <property type="entry name" value="BCTRLSENSOR"/>
</dbReference>
<dbReference type="PANTHER" id="PTHR43065:SF47">
    <property type="match status" value="1"/>
</dbReference>
<dbReference type="InterPro" id="IPR036890">
    <property type="entry name" value="HATPase_C_sf"/>
</dbReference>
<dbReference type="CDD" id="cd00082">
    <property type="entry name" value="HisKA"/>
    <property type="match status" value="1"/>
</dbReference>
<dbReference type="SUPFAM" id="SSF55874">
    <property type="entry name" value="ATPase domain of HSP90 chaperone/DNA topoisomerase II/histidine kinase"/>
    <property type="match status" value="1"/>
</dbReference>
<dbReference type="SUPFAM" id="SSF47384">
    <property type="entry name" value="Homodimeric domain of signal transducing histidine kinase"/>
    <property type="match status" value="1"/>
</dbReference>
<keyword evidence="3" id="KW-0597">Phosphoprotein</keyword>
<keyword evidence="4" id="KW-0812">Transmembrane</keyword>
<dbReference type="PANTHER" id="PTHR43065">
    <property type="entry name" value="SENSOR HISTIDINE KINASE"/>
    <property type="match status" value="1"/>
</dbReference>
<dbReference type="GO" id="GO:0000155">
    <property type="term" value="F:phosphorelay sensor kinase activity"/>
    <property type="evidence" value="ECO:0007669"/>
    <property type="project" value="InterPro"/>
</dbReference>
<reference evidence="6" key="1">
    <citation type="submission" date="2021-03" db="EMBL/GenBank/DDBJ databases">
        <title>Description of Psychrosphaera ytuae sp. nov. isolated from deep sea sediment of South China Sea.</title>
        <authorList>
            <person name="Zhang J."/>
            <person name="Xu X.-D."/>
        </authorList>
    </citation>
    <scope>NUCLEOTIDE SEQUENCE</scope>
    <source>
        <strain evidence="6">MTZ26</strain>
    </source>
</reference>
<comment type="catalytic activity">
    <reaction evidence="1">
        <text>ATP + protein L-histidine = ADP + protein N-phospho-L-histidine.</text>
        <dbReference type="EC" id="2.7.13.3"/>
    </reaction>
</comment>
<keyword evidence="6" id="KW-0808">Transferase</keyword>
<name>A0A975DCC8_9GAMM</name>
<dbReference type="Proteomes" id="UP000682739">
    <property type="component" value="Chromosome"/>
</dbReference>
<gene>
    <name evidence="6" type="ORF">J1N51_01280</name>
</gene>
<dbReference type="InterPro" id="IPR036097">
    <property type="entry name" value="HisK_dim/P_sf"/>
</dbReference>
<dbReference type="CDD" id="cd00075">
    <property type="entry name" value="HATPase"/>
    <property type="match status" value="1"/>
</dbReference>
<dbReference type="PROSITE" id="PS50109">
    <property type="entry name" value="HIS_KIN"/>
    <property type="match status" value="1"/>
</dbReference>
<dbReference type="KEGG" id="psym:J1N51_01280"/>
<evidence type="ECO:0000313" key="7">
    <source>
        <dbReference type="Proteomes" id="UP000682739"/>
    </source>
</evidence>
<keyword evidence="4" id="KW-1133">Transmembrane helix</keyword>
<dbReference type="RefSeq" id="WP_208832204.1">
    <property type="nucleotide sequence ID" value="NZ_CP072110.1"/>
</dbReference>
<dbReference type="InterPro" id="IPR005467">
    <property type="entry name" value="His_kinase_dom"/>
</dbReference>
<protein>
    <recommendedName>
        <fullName evidence="2">histidine kinase</fullName>
        <ecNumber evidence="2">2.7.13.3</ecNumber>
    </recommendedName>
</protein>
<feature type="transmembrane region" description="Helical" evidence="4">
    <location>
        <begin position="12"/>
        <end position="30"/>
    </location>
</feature>
<keyword evidence="7" id="KW-1185">Reference proteome</keyword>
<keyword evidence="4" id="KW-0472">Membrane</keyword>
<dbReference type="EC" id="2.7.13.3" evidence="2"/>
<organism evidence="6 7">
    <name type="scientific">Psychrosphaera ytuae</name>
    <dbReference type="NCBI Taxonomy" id="2820710"/>
    <lineage>
        <taxon>Bacteria</taxon>
        <taxon>Pseudomonadati</taxon>
        <taxon>Pseudomonadota</taxon>
        <taxon>Gammaproteobacteria</taxon>
        <taxon>Alteromonadales</taxon>
        <taxon>Pseudoalteromonadaceae</taxon>
        <taxon>Psychrosphaera</taxon>
    </lineage>
</organism>
<keyword evidence="6" id="KW-0418">Kinase</keyword>
<evidence type="ECO:0000256" key="3">
    <source>
        <dbReference type="ARBA" id="ARBA00022553"/>
    </source>
</evidence>
<dbReference type="Gene3D" id="1.10.287.130">
    <property type="match status" value="1"/>
</dbReference>